<sequence>MKQRHVSKRHGVTFSDSAPADATTLIGAVGEASRRPSESKDRASAYHERATLSGVPLCSAAASNHPGCPERAPAESGCRTRCIHGHGEASRDQEGGLEKHGPAQTFRQMQ</sequence>
<evidence type="ECO:0000313" key="2">
    <source>
        <dbReference type="EMBL" id="EEC00140.1"/>
    </source>
</evidence>
<reference evidence="3" key="2">
    <citation type="submission" date="2020-05" db="UniProtKB">
        <authorList>
            <consortium name="EnsemblMetazoa"/>
        </authorList>
    </citation>
    <scope>IDENTIFICATION</scope>
    <source>
        <strain evidence="3">wikel</strain>
    </source>
</reference>
<dbReference type="VEuPathDB" id="VectorBase:ISCI001642"/>
<dbReference type="InParanoid" id="B7P0L8"/>
<evidence type="ECO:0000256" key="1">
    <source>
        <dbReference type="SAM" id="MobiDB-lite"/>
    </source>
</evidence>
<dbReference type="EnsemblMetazoa" id="ISCW001642-RA">
    <property type="protein sequence ID" value="ISCW001642-PA"/>
    <property type="gene ID" value="ISCW001642"/>
</dbReference>
<dbReference type="VEuPathDB" id="VectorBase:ISCW001642"/>
<name>B7P0L8_IXOSC</name>
<proteinExistence type="predicted"/>
<gene>
    <name evidence="2" type="ORF">IscW_ISCW001642</name>
</gene>
<dbReference type="EMBL" id="ABJB010048911">
    <property type="status" value="NOT_ANNOTATED_CDS"/>
    <property type="molecule type" value="Genomic_DNA"/>
</dbReference>
<feature type="region of interest" description="Disordered" evidence="1">
    <location>
        <begin position="29"/>
        <end position="48"/>
    </location>
</feature>
<dbReference type="Proteomes" id="UP000001555">
    <property type="component" value="Unassembled WGS sequence"/>
</dbReference>
<reference evidence="2 4" key="1">
    <citation type="submission" date="2008-03" db="EMBL/GenBank/DDBJ databases">
        <title>Annotation of Ixodes scapularis.</title>
        <authorList>
            <consortium name="Ixodes scapularis Genome Project Consortium"/>
            <person name="Caler E."/>
            <person name="Hannick L.I."/>
            <person name="Bidwell S."/>
            <person name="Joardar V."/>
            <person name="Thiagarajan M."/>
            <person name="Amedeo P."/>
            <person name="Galinsky K.J."/>
            <person name="Schobel S."/>
            <person name="Inman J."/>
            <person name="Hostetler J."/>
            <person name="Miller J."/>
            <person name="Hammond M."/>
            <person name="Megy K."/>
            <person name="Lawson D."/>
            <person name="Kodira C."/>
            <person name="Sutton G."/>
            <person name="Meyer J."/>
            <person name="Hill C.A."/>
            <person name="Birren B."/>
            <person name="Nene V."/>
            <person name="Collins F."/>
            <person name="Alarcon-Chaidez F."/>
            <person name="Wikel S."/>
            <person name="Strausberg R."/>
        </authorList>
    </citation>
    <scope>NUCLEOTIDE SEQUENCE [LARGE SCALE GENOMIC DNA]</scope>
    <source>
        <strain evidence="4">Wikel</strain>
        <strain evidence="2">Wikel colony</strain>
    </source>
</reference>
<protein>
    <submittedName>
        <fullName evidence="2 3">Uncharacterized protein</fullName>
    </submittedName>
</protein>
<dbReference type="HOGENOM" id="CLU_2173721_0_0_1"/>
<evidence type="ECO:0000313" key="4">
    <source>
        <dbReference type="Proteomes" id="UP000001555"/>
    </source>
</evidence>
<feature type="region of interest" description="Disordered" evidence="1">
    <location>
        <begin position="86"/>
        <end position="110"/>
    </location>
</feature>
<organism>
    <name type="scientific">Ixodes scapularis</name>
    <name type="common">Black-legged tick</name>
    <name type="synonym">Deer tick</name>
    <dbReference type="NCBI Taxonomy" id="6945"/>
    <lineage>
        <taxon>Eukaryota</taxon>
        <taxon>Metazoa</taxon>
        <taxon>Ecdysozoa</taxon>
        <taxon>Arthropoda</taxon>
        <taxon>Chelicerata</taxon>
        <taxon>Arachnida</taxon>
        <taxon>Acari</taxon>
        <taxon>Parasitiformes</taxon>
        <taxon>Ixodida</taxon>
        <taxon>Ixodoidea</taxon>
        <taxon>Ixodidae</taxon>
        <taxon>Ixodinae</taxon>
        <taxon>Ixodes</taxon>
    </lineage>
</organism>
<dbReference type="EMBL" id="DS612599">
    <property type="protein sequence ID" value="EEC00140.1"/>
    <property type="molecule type" value="Genomic_DNA"/>
</dbReference>
<feature type="compositionally biased region" description="Basic and acidic residues" evidence="1">
    <location>
        <begin position="32"/>
        <end position="48"/>
    </location>
</feature>
<accession>B7P0L8</accession>
<feature type="compositionally biased region" description="Basic and acidic residues" evidence="1">
    <location>
        <begin position="86"/>
        <end position="101"/>
    </location>
</feature>
<dbReference type="PaxDb" id="6945-B7P0L8"/>
<dbReference type="AlphaFoldDB" id="B7P0L8"/>
<keyword evidence="4" id="KW-1185">Reference proteome</keyword>
<evidence type="ECO:0000313" key="3">
    <source>
        <dbReference type="EnsemblMetazoa" id="ISCW001642-PA"/>
    </source>
</evidence>